<evidence type="ECO:0000259" key="7">
    <source>
        <dbReference type="SMART" id="SM00833"/>
    </source>
</evidence>
<keyword evidence="2" id="KW-0378">Hydrolase</keyword>
<dbReference type="InterPro" id="IPR051316">
    <property type="entry name" value="Zinc-reg_GTPase_activator"/>
</dbReference>
<accession>A0A177NQJ3</accession>
<protein>
    <submittedName>
        <fullName evidence="8">Cobalamin biosynthesis protein P47K</fullName>
    </submittedName>
</protein>
<evidence type="ECO:0000256" key="1">
    <source>
        <dbReference type="ARBA" id="ARBA00022741"/>
    </source>
</evidence>
<dbReference type="Gene3D" id="3.40.50.300">
    <property type="entry name" value="P-loop containing nucleotide triphosphate hydrolases"/>
    <property type="match status" value="1"/>
</dbReference>
<dbReference type="InterPro" id="IPR011629">
    <property type="entry name" value="CobW-like_C"/>
</dbReference>
<keyword evidence="9" id="KW-1185">Reference proteome</keyword>
<dbReference type="SUPFAM" id="SSF52540">
    <property type="entry name" value="P-loop containing nucleoside triphosphate hydrolases"/>
    <property type="match status" value="1"/>
</dbReference>
<dbReference type="Pfam" id="PF07683">
    <property type="entry name" value="CobW_C"/>
    <property type="match status" value="1"/>
</dbReference>
<dbReference type="GO" id="GO:0000166">
    <property type="term" value="F:nucleotide binding"/>
    <property type="evidence" value="ECO:0007669"/>
    <property type="project" value="UniProtKB-KW"/>
</dbReference>
<dbReference type="PANTHER" id="PTHR13748:SF62">
    <property type="entry name" value="COBW DOMAIN-CONTAINING PROTEIN"/>
    <property type="match status" value="1"/>
</dbReference>
<dbReference type="SMART" id="SM00833">
    <property type="entry name" value="CobW_C"/>
    <property type="match status" value="1"/>
</dbReference>
<evidence type="ECO:0000256" key="4">
    <source>
        <dbReference type="ARBA" id="ARBA00034320"/>
    </source>
</evidence>
<gene>
    <name evidence="8" type="ORF">A1355_04285</name>
</gene>
<dbReference type="Proteomes" id="UP000077628">
    <property type="component" value="Unassembled WGS sequence"/>
</dbReference>
<comment type="catalytic activity">
    <reaction evidence="6">
        <text>GTP + H2O = GDP + phosphate + H(+)</text>
        <dbReference type="Rhea" id="RHEA:19669"/>
        <dbReference type="ChEBI" id="CHEBI:15377"/>
        <dbReference type="ChEBI" id="CHEBI:15378"/>
        <dbReference type="ChEBI" id="CHEBI:37565"/>
        <dbReference type="ChEBI" id="CHEBI:43474"/>
        <dbReference type="ChEBI" id="CHEBI:58189"/>
    </reaction>
    <physiologicalReaction direction="left-to-right" evidence="6">
        <dbReference type="Rhea" id="RHEA:19670"/>
    </physiologicalReaction>
</comment>
<evidence type="ECO:0000256" key="5">
    <source>
        <dbReference type="ARBA" id="ARBA00045658"/>
    </source>
</evidence>
<comment type="similarity">
    <text evidence="4">Belongs to the SIMIBI class G3E GTPase family. ZNG1 subfamily.</text>
</comment>
<name>A0A177NQJ3_9GAMM</name>
<proteinExistence type="inferred from homology"/>
<comment type="caution">
    <text evidence="8">The sequence shown here is derived from an EMBL/GenBank/DDBJ whole genome shotgun (WGS) entry which is preliminary data.</text>
</comment>
<dbReference type="GO" id="GO:0005737">
    <property type="term" value="C:cytoplasm"/>
    <property type="evidence" value="ECO:0007669"/>
    <property type="project" value="TreeGrafter"/>
</dbReference>
<dbReference type="AlphaFoldDB" id="A0A177NQJ3"/>
<dbReference type="InterPro" id="IPR003495">
    <property type="entry name" value="CobW/HypB/UreG_nucleotide-bd"/>
</dbReference>
<comment type="function">
    <text evidence="5">Zinc chaperone that directly transfers zinc cofactor to target proteins, thereby activating them. Zinc is transferred from the CXCC motif in the GTPase domain to the zinc binding site in target proteins in a process requiring GTP hydrolysis.</text>
</comment>
<feature type="domain" description="CobW C-terminal" evidence="7">
    <location>
        <begin position="223"/>
        <end position="320"/>
    </location>
</feature>
<dbReference type="Pfam" id="PF02492">
    <property type="entry name" value="cobW"/>
    <property type="match status" value="1"/>
</dbReference>
<dbReference type="GO" id="GO:0016787">
    <property type="term" value="F:hydrolase activity"/>
    <property type="evidence" value="ECO:0007669"/>
    <property type="project" value="UniProtKB-KW"/>
</dbReference>
<dbReference type="CDD" id="cd03112">
    <property type="entry name" value="CobW-like"/>
    <property type="match status" value="1"/>
</dbReference>
<evidence type="ECO:0000256" key="2">
    <source>
        <dbReference type="ARBA" id="ARBA00022801"/>
    </source>
</evidence>
<dbReference type="EMBL" id="LUUK01000156">
    <property type="protein sequence ID" value="OAI19573.1"/>
    <property type="molecule type" value="Genomic_DNA"/>
</dbReference>
<dbReference type="SUPFAM" id="SSF90002">
    <property type="entry name" value="Hypothetical protein YjiA, C-terminal domain"/>
    <property type="match status" value="1"/>
</dbReference>
<keyword evidence="1" id="KW-0547">Nucleotide-binding</keyword>
<evidence type="ECO:0000313" key="9">
    <source>
        <dbReference type="Proteomes" id="UP000077628"/>
    </source>
</evidence>
<dbReference type="InterPro" id="IPR036627">
    <property type="entry name" value="CobW-likC_sf"/>
</dbReference>
<reference evidence="9" key="1">
    <citation type="submission" date="2016-03" db="EMBL/GenBank/DDBJ databases">
        <authorList>
            <person name="Heylen K."/>
            <person name="De Vos P."/>
            <person name="Vekeman B."/>
        </authorList>
    </citation>
    <scope>NUCLEOTIDE SEQUENCE [LARGE SCALE GENOMIC DNA]</scope>
    <source>
        <strain evidence="9">R-45383</strain>
    </source>
</reference>
<organism evidence="8 9">
    <name type="scientific">Methylomonas koyamae</name>
    <dbReference type="NCBI Taxonomy" id="702114"/>
    <lineage>
        <taxon>Bacteria</taxon>
        <taxon>Pseudomonadati</taxon>
        <taxon>Pseudomonadota</taxon>
        <taxon>Gammaproteobacteria</taxon>
        <taxon>Methylococcales</taxon>
        <taxon>Methylococcaceae</taxon>
        <taxon>Methylomonas</taxon>
    </lineage>
</organism>
<evidence type="ECO:0000256" key="6">
    <source>
        <dbReference type="ARBA" id="ARBA00049117"/>
    </source>
</evidence>
<dbReference type="STRING" id="702114.A1355_04285"/>
<evidence type="ECO:0000256" key="3">
    <source>
        <dbReference type="ARBA" id="ARBA00023186"/>
    </source>
</evidence>
<evidence type="ECO:0000313" key="8">
    <source>
        <dbReference type="EMBL" id="OAI19573.1"/>
    </source>
</evidence>
<dbReference type="PANTHER" id="PTHR13748">
    <property type="entry name" value="COBW-RELATED"/>
    <property type="match status" value="1"/>
</dbReference>
<dbReference type="Gene3D" id="3.30.1220.10">
    <property type="entry name" value="CobW-like, C-terminal domain"/>
    <property type="match status" value="1"/>
</dbReference>
<sequence>MPANMPQPIPVLILTGFLGSGKTTLLNRLLADGIKTAVIINEFGGTPVDQDLLENQSIPMTVLSGGCLCCQIKGALAPTLKNLRMAWDGSTVKPFARVIIETSGIASPEPILDTLLREPWLSKRYRLRQVIATLAIPSAVEHLQRHAEAKAQAVWADTLLLTHADLAEPAQLRSLEAYLQTLAPATPILTRTLAQLDTGDLLNAPLPLFRRLPANADPIEHAFQSVSLYFEQTPDWPRLQSALQRLIVQLGPALPRIKGVVYPPDFNGPVAIQAASGRLYPATPLPPRANDDRRGRLIFIGAGPADALAETLGALFADCDPPPTLRRHSN</sequence>
<dbReference type="InterPro" id="IPR027417">
    <property type="entry name" value="P-loop_NTPase"/>
</dbReference>
<keyword evidence="3" id="KW-0143">Chaperone</keyword>